<keyword evidence="12" id="KW-0511">Multifunctional enzyme</keyword>
<organism evidence="16 17">
    <name type="scientific">Aliikangiella coralliicola</name>
    <dbReference type="NCBI Taxonomy" id="2592383"/>
    <lineage>
        <taxon>Bacteria</taxon>
        <taxon>Pseudomonadati</taxon>
        <taxon>Pseudomonadota</taxon>
        <taxon>Gammaproteobacteria</taxon>
        <taxon>Oceanospirillales</taxon>
        <taxon>Pleioneaceae</taxon>
        <taxon>Aliikangiella</taxon>
    </lineage>
</organism>
<feature type="domain" description="3-hydroxyacyl-CoA dehydrogenase NAD binding" evidence="15">
    <location>
        <begin position="318"/>
        <end position="496"/>
    </location>
</feature>
<dbReference type="InterPro" id="IPR050136">
    <property type="entry name" value="FA_oxidation_alpha_subunit"/>
</dbReference>
<dbReference type="SUPFAM" id="SSF48179">
    <property type="entry name" value="6-phosphogluconate dehydrogenase C-terminal domain-like"/>
    <property type="match status" value="2"/>
</dbReference>
<evidence type="ECO:0000256" key="12">
    <source>
        <dbReference type="ARBA" id="ARBA00023268"/>
    </source>
</evidence>
<evidence type="ECO:0000256" key="1">
    <source>
        <dbReference type="ARBA" id="ARBA00005005"/>
    </source>
</evidence>
<keyword evidence="5" id="KW-0276">Fatty acid metabolism</keyword>
<keyword evidence="6" id="KW-0442">Lipid degradation</keyword>
<accession>A0A545UG36</accession>
<dbReference type="UniPathway" id="UPA00659"/>
<keyword evidence="9" id="KW-0443">Lipid metabolism</keyword>
<gene>
    <name evidence="16" type="primary">fadB</name>
    <name evidence="16" type="ORF">FLL46_07865</name>
</gene>
<keyword evidence="8" id="KW-0520">NAD</keyword>
<dbReference type="GO" id="GO:0016509">
    <property type="term" value="F:long-chain (3S)-3-hydroxyacyl-CoA dehydrogenase (NAD+) activity"/>
    <property type="evidence" value="ECO:0007669"/>
    <property type="project" value="TreeGrafter"/>
</dbReference>
<dbReference type="Gene3D" id="1.10.1040.50">
    <property type="match status" value="1"/>
</dbReference>
<evidence type="ECO:0000256" key="10">
    <source>
        <dbReference type="ARBA" id="ARBA00023235"/>
    </source>
</evidence>
<evidence type="ECO:0000259" key="15">
    <source>
        <dbReference type="Pfam" id="PF02737"/>
    </source>
</evidence>
<comment type="similarity">
    <text evidence="2">In the central section; belongs to the 3-hydroxyacyl-CoA dehydrogenase family.</text>
</comment>
<dbReference type="GO" id="GO:0004165">
    <property type="term" value="F:delta(3)-delta(2)-enoyl-CoA isomerase activity"/>
    <property type="evidence" value="ECO:0007669"/>
    <property type="project" value="InterPro"/>
</dbReference>
<evidence type="ECO:0000256" key="5">
    <source>
        <dbReference type="ARBA" id="ARBA00022832"/>
    </source>
</evidence>
<comment type="similarity">
    <text evidence="3">In the N-terminal section; belongs to the enoyl-CoA hydratase/isomerase family.</text>
</comment>
<comment type="pathway">
    <text evidence="1">Lipid metabolism; fatty acid beta-oxidation.</text>
</comment>
<name>A0A545UG36_9GAMM</name>
<evidence type="ECO:0000256" key="4">
    <source>
        <dbReference type="ARBA" id="ARBA00012076"/>
    </source>
</evidence>
<sequence length="714" mass="77220">MIYDGQSLQCQMLDNGIAEVIFDNKNESVNKFDNSTLKEWAEVIDRLNNTDGVRGAIATSPKPVFIVGADITEFLSMFAEPREQMVKWCVEAGAIFSGYEDLPFPTVCAINGFALGGGFEMALTCDFRVASSTARVGLPETQLGLIPGFGGTIRLPRLIGSDNAIEWIAMAKPHKPENALKLGAIDAVTEPEKLREVALQMVEDAASGKLDWKARRAEKQAPLKLNKLESTMAFTTAKGVVGAKALPHYPAPMEAIRVIEETAQMPAREALKEEHEGFVNVCQTSQASAMVQIFLNDQLLKKKAKVAAKTANKKVESAAVLGAGIMGGGIAYQSASKGIPVVMKDINTAALDLGMNEAIKILNKGVQLGKLTADKMAKVVASITPSLDYSAVQHADLVVEAVVENPKVKDTVLQEVEGVISEDAILTSNTSTISIDLLAKNLKRPEQFCGMHFFNPVHKMPLVEVIRGEKTTDETVAATVAYASAMGKSAVVVKDCPGFYVNRVLFPYFRGFSLLLKDGADFRQIDKVMAGFGWPMGPAYLLDVVGIDTAYHCVDVLAAGFPDRMSAIEGDAVEVLFKADKYGQKSGSGFYTYEKDKKGRPKKIVDENIFDLIGTPAKEFDNQEIIERMMLPLIFEVVRCLEEGIVDTAAECDMALLFGLGFPPFRGGALKYADELGLANVVAAAEKYADLGVGYAVPELLKTMAADNKTFYGA</sequence>
<protein>
    <recommendedName>
        <fullName evidence="4">enoyl-CoA hydratase</fullName>
        <ecNumber evidence="4">4.2.1.17</ecNumber>
    </recommendedName>
</protein>
<dbReference type="SUPFAM" id="SSF52096">
    <property type="entry name" value="ClpP/crotonase"/>
    <property type="match status" value="1"/>
</dbReference>
<dbReference type="NCBIfam" id="NF008727">
    <property type="entry name" value="PRK11730.1"/>
    <property type="match status" value="1"/>
</dbReference>
<feature type="domain" description="3-hydroxyacyl-CoA dehydrogenase C-terminal" evidence="14">
    <location>
        <begin position="625"/>
        <end position="708"/>
    </location>
</feature>
<keyword evidence="11" id="KW-0456">Lyase</keyword>
<dbReference type="GO" id="GO:0006635">
    <property type="term" value="P:fatty acid beta-oxidation"/>
    <property type="evidence" value="ECO:0007669"/>
    <property type="project" value="UniProtKB-UniPathway"/>
</dbReference>
<evidence type="ECO:0000256" key="13">
    <source>
        <dbReference type="ARBA" id="ARBA00049556"/>
    </source>
</evidence>
<dbReference type="InterPro" id="IPR006108">
    <property type="entry name" value="3HC_DH_C"/>
</dbReference>
<dbReference type="Proteomes" id="UP000315439">
    <property type="component" value="Unassembled WGS sequence"/>
</dbReference>
<dbReference type="InterPro" id="IPR008927">
    <property type="entry name" value="6-PGluconate_DH-like_C_sf"/>
</dbReference>
<dbReference type="NCBIfam" id="TIGR02437">
    <property type="entry name" value="FadB"/>
    <property type="match status" value="1"/>
</dbReference>
<dbReference type="GO" id="GO:0070403">
    <property type="term" value="F:NAD+ binding"/>
    <property type="evidence" value="ECO:0007669"/>
    <property type="project" value="InterPro"/>
</dbReference>
<dbReference type="GO" id="GO:0004300">
    <property type="term" value="F:enoyl-CoA hydratase activity"/>
    <property type="evidence" value="ECO:0007669"/>
    <property type="project" value="UniProtKB-EC"/>
</dbReference>
<dbReference type="InterPro" id="IPR001753">
    <property type="entry name" value="Enoyl-CoA_hydra/iso"/>
</dbReference>
<reference evidence="16 17" key="1">
    <citation type="submission" date="2019-07" db="EMBL/GenBank/DDBJ databases">
        <title>Draft genome for Aliikangiella sp. M105.</title>
        <authorList>
            <person name="Wang G."/>
        </authorList>
    </citation>
    <scope>NUCLEOTIDE SEQUENCE [LARGE SCALE GENOMIC DNA]</scope>
    <source>
        <strain evidence="16 17">M105</strain>
    </source>
</reference>
<dbReference type="InterPro" id="IPR006180">
    <property type="entry name" value="3-OHacyl-CoA_DH_CS"/>
</dbReference>
<dbReference type="Gene3D" id="3.90.226.10">
    <property type="entry name" value="2-enoyl-CoA Hydratase, Chain A, domain 1"/>
    <property type="match status" value="1"/>
</dbReference>
<dbReference type="PANTHER" id="PTHR43612">
    <property type="entry name" value="TRIFUNCTIONAL ENZYME SUBUNIT ALPHA"/>
    <property type="match status" value="1"/>
</dbReference>
<dbReference type="GO" id="GO:0036125">
    <property type="term" value="C:fatty acid beta-oxidation multienzyme complex"/>
    <property type="evidence" value="ECO:0007669"/>
    <property type="project" value="InterPro"/>
</dbReference>
<dbReference type="EMBL" id="VIKS01000004">
    <property type="protein sequence ID" value="TQV88430.1"/>
    <property type="molecule type" value="Genomic_DNA"/>
</dbReference>
<dbReference type="Gene3D" id="3.40.50.720">
    <property type="entry name" value="NAD(P)-binding Rossmann-like Domain"/>
    <property type="match status" value="1"/>
</dbReference>
<proteinExistence type="inferred from homology"/>
<dbReference type="InterPro" id="IPR006176">
    <property type="entry name" value="3-OHacyl-CoA_DH_NAD-bd"/>
</dbReference>
<evidence type="ECO:0000256" key="2">
    <source>
        <dbReference type="ARBA" id="ARBA00007005"/>
    </source>
</evidence>
<keyword evidence="7" id="KW-0560">Oxidoreductase</keyword>
<dbReference type="InterPro" id="IPR036291">
    <property type="entry name" value="NAD(P)-bd_dom_sf"/>
</dbReference>
<dbReference type="GO" id="GO:0008692">
    <property type="term" value="F:3-hydroxybutyryl-CoA epimerase activity"/>
    <property type="evidence" value="ECO:0007669"/>
    <property type="project" value="InterPro"/>
</dbReference>
<dbReference type="PANTHER" id="PTHR43612:SF3">
    <property type="entry name" value="TRIFUNCTIONAL ENZYME SUBUNIT ALPHA, MITOCHONDRIAL"/>
    <property type="match status" value="1"/>
</dbReference>
<dbReference type="InterPro" id="IPR012799">
    <property type="entry name" value="FadB"/>
</dbReference>
<evidence type="ECO:0000313" key="17">
    <source>
        <dbReference type="Proteomes" id="UP000315439"/>
    </source>
</evidence>
<dbReference type="SUPFAM" id="SSF51735">
    <property type="entry name" value="NAD(P)-binding Rossmann-fold domains"/>
    <property type="match status" value="1"/>
</dbReference>
<evidence type="ECO:0000256" key="9">
    <source>
        <dbReference type="ARBA" id="ARBA00023098"/>
    </source>
</evidence>
<evidence type="ECO:0000256" key="6">
    <source>
        <dbReference type="ARBA" id="ARBA00022963"/>
    </source>
</evidence>
<evidence type="ECO:0000256" key="8">
    <source>
        <dbReference type="ARBA" id="ARBA00023027"/>
    </source>
</evidence>
<dbReference type="Pfam" id="PF02737">
    <property type="entry name" value="3HCDH_N"/>
    <property type="match status" value="1"/>
</dbReference>
<dbReference type="OrthoDB" id="5389341at2"/>
<dbReference type="Pfam" id="PF00378">
    <property type="entry name" value="ECH_1"/>
    <property type="match status" value="1"/>
</dbReference>
<evidence type="ECO:0000256" key="3">
    <source>
        <dbReference type="ARBA" id="ARBA00008750"/>
    </source>
</evidence>
<evidence type="ECO:0000256" key="11">
    <source>
        <dbReference type="ARBA" id="ARBA00023239"/>
    </source>
</evidence>
<comment type="catalytic activity">
    <reaction evidence="13">
        <text>a (3S)-3-hydroxyacyl-CoA + NAD(+) = a 3-oxoacyl-CoA + NADH + H(+)</text>
        <dbReference type="Rhea" id="RHEA:22432"/>
        <dbReference type="ChEBI" id="CHEBI:15378"/>
        <dbReference type="ChEBI" id="CHEBI:57318"/>
        <dbReference type="ChEBI" id="CHEBI:57540"/>
        <dbReference type="ChEBI" id="CHEBI:57945"/>
        <dbReference type="ChEBI" id="CHEBI:90726"/>
        <dbReference type="EC" id="1.1.1.35"/>
    </reaction>
</comment>
<dbReference type="Pfam" id="PF00725">
    <property type="entry name" value="3HCDH"/>
    <property type="match status" value="2"/>
</dbReference>
<dbReference type="FunFam" id="3.40.50.720:FF:000009">
    <property type="entry name" value="Fatty oxidation complex, alpha subunit"/>
    <property type="match status" value="1"/>
</dbReference>
<dbReference type="PROSITE" id="PS00067">
    <property type="entry name" value="3HCDH"/>
    <property type="match status" value="1"/>
</dbReference>
<comment type="caution">
    <text evidence="16">The sequence shown here is derived from an EMBL/GenBank/DDBJ whole genome shotgun (WGS) entry which is preliminary data.</text>
</comment>
<evidence type="ECO:0000259" key="14">
    <source>
        <dbReference type="Pfam" id="PF00725"/>
    </source>
</evidence>
<dbReference type="AlphaFoldDB" id="A0A545UG36"/>
<dbReference type="EC" id="4.2.1.17" evidence="4"/>
<evidence type="ECO:0000313" key="16">
    <source>
        <dbReference type="EMBL" id="TQV88430.1"/>
    </source>
</evidence>
<dbReference type="CDD" id="cd06558">
    <property type="entry name" value="crotonase-like"/>
    <property type="match status" value="1"/>
</dbReference>
<evidence type="ECO:0000256" key="7">
    <source>
        <dbReference type="ARBA" id="ARBA00023002"/>
    </source>
</evidence>
<keyword evidence="17" id="KW-1185">Reference proteome</keyword>
<keyword evidence="10" id="KW-0413">Isomerase</keyword>
<dbReference type="InterPro" id="IPR029045">
    <property type="entry name" value="ClpP/crotonase-like_dom_sf"/>
</dbReference>
<dbReference type="RefSeq" id="WP_142892938.1">
    <property type="nucleotide sequence ID" value="NZ_ML660162.1"/>
</dbReference>
<feature type="domain" description="3-hydroxyacyl-CoA dehydrogenase C-terminal" evidence="14">
    <location>
        <begin position="498"/>
        <end position="593"/>
    </location>
</feature>